<dbReference type="GO" id="GO:0016787">
    <property type="term" value="F:hydrolase activity"/>
    <property type="evidence" value="ECO:0007669"/>
    <property type="project" value="UniProtKB-KW"/>
</dbReference>
<dbReference type="PANTHER" id="PTHR48081">
    <property type="entry name" value="AB HYDROLASE SUPERFAMILY PROTEIN C4A8.06C"/>
    <property type="match status" value="1"/>
</dbReference>
<evidence type="ECO:0000259" key="3">
    <source>
        <dbReference type="Pfam" id="PF07859"/>
    </source>
</evidence>
<name>A0A160V6V0_9ZZZZ</name>
<dbReference type="PROSITE" id="PS01174">
    <property type="entry name" value="LIPASE_GDXG_SER"/>
    <property type="match status" value="1"/>
</dbReference>
<proteinExistence type="inferred from homology"/>
<dbReference type="InterPro" id="IPR013094">
    <property type="entry name" value="AB_hydrolase_3"/>
</dbReference>
<keyword evidence="2" id="KW-0378">Hydrolase</keyword>
<sequence length="360" mass="39861">MATDRFTGPQALGHWFEPSRCHQLADMRTNGHASNIRIERFMALDSTTVRFLKQLAESDGKPLHKCTPDEARAFLSTLSDLAGPAPEMRRVEEHNLMEPDGQARLRVLVPLDNPIGVLVYYHGGGWVLGSIDEYDTVARKLAERTSCAVILVEYRLAPEHRYPTAVDDSYAALKWVGDHVIDIAGREVPLIVAGDSAGGNLAAVMAIRARDNNGPSIALQVLIYPATDADFNRPSYTDPENQLLLTRDGMIWFWDHYLPDPSCRSEPDASPFRAENLSGLPPAVILTAEHDVLRDEGEAYSSRLQEANVPTDLQRYTGQMHGFFTLLMLHGSELGFQQVVKAIKACIVRTAKAQSTSNKI</sequence>
<organism evidence="4">
    <name type="scientific">hydrothermal vent metagenome</name>
    <dbReference type="NCBI Taxonomy" id="652676"/>
    <lineage>
        <taxon>unclassified sequences</taxon>
        <taxon>metagenomes</taxon>
        <taxon>ecological metagenomes</taxon>
    </lineage>
</organism>
<dbReference type="PANTHER" id="PTHR48081:SF8">
    <property type="entry name" value="ALPHA_BETA HYDROLASE FOLD-3 DOMAIN-CONTAINING PROTEIN-RELATED"/>
    <property type="match status" value="1"/>
</dbReference>
<dbReference type="Gene3D" id="3.40.50.1820">
    <property type="entry name" value="alpha/beta hydrolase"/>
    <property type="match status" value="1"/>
</dbReference>
<dbReference type="InterPro" id="IPR050300">
    <property type="entry name" value="GDXG_lipolytic_enzyme"/>
</dbReference>
<evidence type="ECO:0000256" key="2">
    <source>
        <dbReference type="ARBA" id="ARBA00022801"/>
    </source>
</evidence>
<dbReference type="InterPro" id="IPR033140">
    <property type="entry name" value="Lipase_GDXG_put_SER_AS"/>
</dbReference>
<evidence type="ECO:0000256" key="1">
    <source>
        <dbReference type="ARBA" id="ARBA00010515"/>
    </source>
</evidence>
<accession>A0A160V6V0</accession>
<protein>
    <submittedName>
        <fullName evidence="4">Esterase/lipase</fullName>
    </submittedName>
</protein>
<reference evidence="4" key="1">
    <citation type="submission" date="2015-10" db="EMBL/GenBank/DDBJ databases">
        <authorList>
            <person name="Gilbert D.G."/>
        </authorList>
    </citation>
    <scope>NUCLEOTIDE SEQUENCE</scope>
</reference>
<dbReference type="Pfam" id="PF07859">
    <property type="entry name" value="Abhydrolase_3"/>
    <property type="match status" value="1"/>
</dbReference>
<dbReference type="AlphaFoldDB" id="A0A160V6V0"/>
<gene>
    <name evidence="4" type="ORF">MGWOODY_Clf530</name>
</gene>
<feature type="domain" description="Alpha/beta hydrolase fold-3" evidence="3">
    <location>
        <begin position="118"/>
        <end position="324"/>
    </location>
</feature>
<comment type="similarity">
    <text evidence="1">Belongs to the 'GDXG' lipolytic enzyme family.</text>
</comment>
<dbReference type="EMBL" id="FAXA01000097">
    <property type="protein sequence ID" value="CUV01536.1"/>
    <property type="molecule type" value="Genomic_DNA"/>
</dbReference>
<evidence type="ECO:0000313" key="4">
    <source>
        <dbReference type="EMBL" id="CUV01536.1"/>
    </source>
</evidence>
<dbReference type="SUPFAM" id="SSF53474">
    <property type="entry name" value="alpha/beta-Hydrolases"/>
    <property type="match status" value="1"/>
</dbReference>
<dbReference type="InterPro" id="IPR029058">
    <property type="entry name" value="AB_hydrolase_fold"/>
</dbReference>